<dbReference type="CDD" id="cd11528">
    <property type="entry name" value="NTP-PPase_MazG_Nterm"/>
    <property type="match status" value="1"/>
</dbReference>
<dbReference type="OrthoDB" id="9808939at2"/>
<dbReference type="GO" id="GO:0047429">
    <property type="term" value="F:nucleoside triphosphate diphosphatase activity"/>
    <property type="evidence" value="ECO:0007669"/>
    <property type="project" value="TreeGrafter"/>
</dbReference>
<sequence>MVGDIRPGSTAESTARATTHLDELIDTVALLRAPGGCPWDADQTHASLVQYLVEESWELIDAIESGDRDEMIEELGDVLYQVLFHADIAAHTDGERFDIHDVAAHMTAKMVSRHPHVFGGDRTAETAADVVSFWDELKADEKPHRTSVLDGIPRGMPALALAQKVLGKAEKVGVTDVASGAASDVPVFADEAELGAALLATVAAARAGGLDAERALRHAVRALEDDVRAAEQQGAAG</sequence>
<dbReference type="Pfam" id="PF03819">
    <property type="entry name" value="MazG"/>
    <property type="match status" value="1"/>
</dbReference>
<keyword evidence="3" id="KW-1185">Reference proteome</keyword>
<feature type="domain" description="NTP pyrophosphohydrolase MazG-like" evidence="1">
    <location>
        <begin position="43"/>
        <end position="118"/>
    </location>
</feature>
<proteinExistence type="predicted"/>
<dbReference type="NCBIfam" id="TIGR00444">
    <property type="entry name" value="mazG"/>
    <property type="match status" value="1"/>
</dbReference>
<reference evidence="2 3" key="1">
    <citation type="submission" date="2019-01" db="EMBL/GenBank/DDBJ databases">
        <title>Agromyces.</title>
        <authorList>
            <person name="Li J."/>
        </authorList>
    </citation>
    <scope>NUCLEOTIDE SEQUENCE [LARGE SCALE GENOMIC DNA]</scope>
    <source>
        <strain evidence="2 3">DSM 15934</strain>
    </source>
</reference>
<dbReference type="GO" id="GO:0046052">
    <property type="term" value="P:UTP catabolic process"/>
    <property type="evidence" value="ECO:0007669"/>
    <property type="project" value="TreeGrafter"/>
</dbReference>
<dbReference type="PANTHER" id="PTHR30522:SF0">
    <property type="entry name" value="NUCLEOSIDE TRIPHOSPHATE PYROPHOSPHOHYDROLASE"/>
    <property type="match status" value="1"/>
</dbReference>
<dbReference type="GO" id="GO:0006950">
    <property type="term" value="P:response to stress"/>
    <property type="evidence" value="ECO:0007669"/>
    <property type="project" value="UniProtKB-ARBA"/>
</dbReference>
<evidence type="ECO:0000313" key="3">
    <source>
        <dbReference type="Proteomes" id="UP000293865"/>
    </source>
</evidence>
<dbReference type="GO" id="GO:0046076">
    <property type="term" value="P:dTTP catabolic process"/>
    <property type="evidence" value="ECO:0007669"/>
    <property type="project" value="TreeGrafter"/>
</dbReference>
<protein>
    <submittedName>
        <fullName evidence="2">MazG family protein</fullName>
    </submittedName>
</protein>
<dbReference type="InterPro" id="IPR004518">
    <property type="entry name" value="MazG-like_dom"/>
</dbReference>
<accession>A0A4Q2L3J6</accession>
<evidence type="ECO:0000313" key="2">
    <source>
        <dbReference type="EMBL" id="RXZ71003.1"/>
    </source>
</evidence>
<name>A0A4Q2L3J6_9MICO</name>
<dbReference type="EMBL" id="SDPN01000013">
    <property type="protein sequence ID" value="RXZ71003.1"/>
    <property type="molecule type" value="Genomic_DNA"/>
</dbReference>
<dbReference type="SUPFAM" id="SSF101386">
    <property type="entry name" value="all-alpha NTP pyrophosphatases"/>
    <property type="match status" value="1"/>
</dbReference>
<gene>
    <name evidence="2" type="ORF">ESP51_09000</name>
</gene>
<dbReference type="GO" id="GO:0046081">
    <property type="term" value="P:dUTP catabolic process"/>
    <property type="evidence" value="ECO:0007669"/>
    <property type="project" value="TreeGrafter"/>
</dbReference>
<dbReference type="PANTHER" id="PTHR30522">
    <property type="entry name" value="NUCLEOSIDE TRIPHOSPHATE PYROPHOSPHOHYDROLASE"/>
    <property type="match status" value="1"/>
</dbReference>
<comment type="caution">
    <text evidence="2">The sequence shown here is derived from an EMBL/GenBank/DDBJ whole genome shotgun (WGS) entry which is preliminary data.</text>
</comment>
<dbReference type="AlphaFoldDB" id="A0A4Q2L3J6"/>
<dbReference type="FunFam" id="1.10.287.1080:FF:000001">
    <property type="entry name" value="Nucleoside triphosphate pyrophosphohydrolase"/>
    <property type="match status" value="1"/>
</dbReference>
<dbReference type="Proteomes" id="UP000293865">
    <property type="component" value="Unassembled WGS sequence"/>
</dbReference>
<dbReference type="GO" id="GO:0046061">
    <property type="term" value="P:dATP catabolic process"/>
    <property type="evidence" value="ECO:0007669"/>
    <property type="project" value="TreeGrafter"/>
</dbReference>
<evidence type="ECO:0000259" key="1">
    <source>
        <dbReference type="Pfam" id="PF03819"/>
    </source>
</evidence>
<dbReference type="InterPro" id="IPR048015">
    <property type="entry name" value="NTP-PPase_MazG-like_N"/>
</dbReference>
<dbReference type="InterPro" id="IPR011551">
    <property type="entry name" value="NTP_PyrPHydrolase_MazG"/>
</dbReference>
<dbReference type="GO" id="GO:0006203">
    <property type="term" value="P:dGTP catabolic process"/>
    <property type="evidence" value="ECO:0007669"/>
    <property type="project" value="TreeGrafter"/>
</dbReference>
<dbReference type="Gene3D" id="1.10.287.1080">
    <property type="entry name" value="MazG-like"/>
    <property type="match status" value="2"/>
</dbReference>
<dbReference type="GO" id="GO:0046047">
    <property type="term" value="P:TTP catabolic process"/>
    <property type="evidence" value="ECO:0007669"/>
    <property type="project" value="TreeGrafter"/>
</dbReference>
<organism evidence="2 3">
    <name type="scientific">Agromyces albus</name>
    <dbReference type="NCBI Taxonomy" id="205332"/>
    <lineage>
        <taxon>Bacteria</taxon>
        <taxon>Bacillati</taxon>
        <taxon>Actinomycetota</taxon>
        <taxon>Actinomycetes</taxon>
        <taxon>Micrococcales</taxon>
        <taxon>Microbacteriaceae</taxon>
        <taxon>Agromyces</taxon>
    </lineage>
</organism>